<dbReference type="GO" id="GO:0043169">
    <property type="term" value="F:cation binding"/>
    <property type="evidence" value="ECO:0007669"/>
    <property type="project" value="InterPro"/>
</dbReference>
<dbReference type="Pfam" id="PF22019">
    <property type="entry name" value="GlgB_N"/>
    <property type="match status" value="1"/>
</dbReference>
<evidence type="ECO:0000256" key="4">
    <source>
        <dbReference type="ARBA" id="ARBA00009000"/>
    </source>
</evidence>
<evidence type="ECO:0000259" key="12">
    <source>
        <dbReference type="SMART" id="SM00642"/>
    </source>
</evidence>
<organism evidence="13 14">
    <name type="scientific">Ectothiorhodospira magna</name>
    <dbReference type="NCBI Taxonomy" id="867345"/>
    <lineage>
        <taxon>Bacteria</taxon>
        <taxon>Pseudomonadati</taxon>
        <taxon>Pseudomonadota</taxon>
        <taxon>Gammaproteobacteria</taxon>
        <taxon>Chromatiales</taxon>
        <taxon>Ectothiorhodospiraceae</taxon>
        <taxon>Ectothiorhodospira</taxon>
    </lineage>
</organism>
<dbReference type="InterPro" id="IPR013783">
    <property type="entry name" value="Ig-like_fold"/>
</dbReference>
<keyword evidence="6 10" id="KW-0328">Glycosyltransferase</keyword>
<sequence length="725" mass="83743">MPTSYNDHLKRILDSRHHDPFAFLGRHMEGGQCVVRALLPFAREADIVDAGATMKAVGKQGLFEWRGPRDALPTHYRIRWTDDHGHTEIAHDPYSFAPQVADFDIHLFNEGRHWHAYRFLGAHPHQVDGIDGVRFAVWAPAAERVSVVGDFNRWDGRCHTMRVRGGSGIWELFIPGLQPGTLYKYEIRNRDSGAILLKADPYGQRFELRPRTATVVNAPTEFAWSDQDWMARRHSQDWLHQPMSVYEVHLGSWRRDEDGHFLNYRQLARELVAYVTRMGFTHVELLPITEHPYDGSWGYQTTGYHAPTSRFGTPDDFRYFVNLCHTHGIGVLLDWAPGHFPKDAHGLARFDGSALYEHEDPRLGEHRDWGTLIFNYGRNEVKNFLVSSAMYWVEEFHIDGLRVDAVASMLYLDYSREPGDWVPNKFGGNENLDAIDFLRELNTTVQGRHPGVLIIAEESTSWPQVTRPTWLGGLGFAMKWNMGWMNDTLEYFSKDPIHRHYHHDRLTFGLLYAFTENFVLPFSHDEVVHGKRSLLYRMPGDEWQRFANLRLLYTLMWSYPGKKLLFMGCEIGQGNEWDAAREMEWYLLQYPHHEGVQRLVADLNRLYRRQPALHRFDFEWQGFEWIDCHDAAQSVLSYLRKADNDEESILGVLNFTPVPREGYRIGVPAPGCYQEIFNSDSHHYGGSNLGNLTVEAEPIPWMGKPCSVVLTLPPLAGILLQRTGD</sequence>
<dbReference type="STRING" id="867345.SAMN05421693_11156"/>
<evidence type="ECO:0000256" key="5">
    <source>
        <dbReference type="ARBA" id="ARBA00022600"/>
    </source>
</evidence>
<evidence type="ECO:0000313" key="14">
    <source>
        <dbReference type="Proteomes" id="UP000199496"/>
    </source>
</evidence>
<keyword evidence="8 10" id="KW-0320">Glycogen biosynthesis</keyword>
<dbReference type="InterPro" id="IPR006048">
    <property type="entry name" value="A-amylase/branching_C"/>
</dbReference>
<dbReference type="InterPro" id="IPR054169">
    <property type="entry name" value="GlgB_N"/>
</dbReference>
<dbReference type="InterPro" id="IPR004193">
    <property type="entry name" value="Glyco_hydro_13_N"/>
</dbReference>
<dbReference type="Pfam" id="PF00128">
    <property type="entry name" value="Alpha-amylase"/>
    <property type="match status" value="2"/>
</dbReference>
<dbReference type="PANTHER" id="PTHR43651:SF3">
    <property type="entry name" value="1,4-ALPHA-GLUCAN-BRANCHING ENZYME"/>
    <property type="match status" value="1"/>
</dbReference>
<dbReference type="InterPro" id="IPR006047">
    <property type="entry name" value="GH13_cat_dom"/>
</dbReference>
<dbReference type="NCBIfam" id="TIGR01515">
    <property type="entry name" value="branching_enzym"/>
    <property type="match status" value="1"/>
</dbReference>
<dbReference type="CDD" id="cd02855">
    <property type="entry name" value="E_set_GBE_prok_N"/>
    <property type="match status" value="1"/>
</dbReference>
<dbReference type="InterPro" id="IPR017853">
    <property type="entry name" value="GH"/>
</dbReference>
<evidence type="ECO:0000256" key="7">
    <source>
        <dbReference type="ARBA" id="ARBA00022679"/>
    </source>
</evidence>
<comment type="similarity">
    <text evidence="4 10">Belongs to the glycosyl hydrolase 13 family. GlgB subfamily.</text>
</comment>
<dbReference type="InterPro" id="IPR006407">
    <property type="entry name" value="GlgB"/>
</dbReference>
<feature type="active site" description="Proton donor" evidence="10 11">
    <location>
        <position position="457"/>
    </location>
</feature>
<proteinExistence type="inferred from homology"/>
<evidence type="ECO:0000256" key="10">
    <source>
        <dbReference type="HAMAP-Rule" id="MF_00685"/>
    </source>
</evidence>
<evidence type="ECO:0000256" key="9">
    <source>
        <dbReference type="ARBA" id="ARBA00023277"/>
    </source>
</evidence>
<keyword evidence="9 10" id="KW-0119">Carbohydrate metabolism</keyword>
<dbReference type="NCBIfam" id="NF008967">
    <property type="entry name" value="PRK12313.1"/>
    <property type="match status" value="1"/>
</dbReference>
<dbReference type="PIRSF" id="PIRSF000463">
    <property type="entry name" value="GlgB"/>
    <property type="match status" value="1"/>
</dbReference>
<dbReference type="Gene3D" id="2.60.40.1180">
    <property type="entry name" value="Golgi alpha-mannosidase II"/>
    <property type="match status" value="1"/>
</dbReference>
<dbReference type="FunFam" id="2.60.40.1180:FF:000002">
    <property type="entry name" value="1,4-alpha-glucan branching enzyme GlgB"/>
    <property type="match status" value="1"/>
</dbReference>
<dbReference type="CDD" id="cd11322">
    <property type="entry name" value="AmyAc_Glg_BE"/>
    <property type="match status" value="1"/>
</dbReference>
<dbReference type="FunFam" id="3.20.20.80:FF:000003">
    <property type="entry name" value="1,4-alpha-glucan branching enzyme GlgB"/>
    <property type="match status" value="1"/>
</dbReference>
<dbReference type="GO" id="GO:0004553">
    <property type="term" value="F:hydrolase activity, hydrolyzing O-glycosyl compounds"/>
    <property type="evidence" value="ECO:0007669"/>
    <property type="project" value="InterPro"/>
</dbReference>
<comment type="pathway">
    <text evidence="3 10">Glycan biosynthesis; glycogen biosynthesis.</text>
</comment>
<dbReference type="SMART" id="SM00642">
    <property type="entry name" value="Aamy"/>
    <property type="match status" value="1"/>
</dbReference>
<evidence type="ECO:0000256" key="8">
    <source>
        <dbReference type="ARBA" id="ARBA00023056"/>
    </source>
</evidence>
<dbReference type="GO" id="GO:0005829">
    <property type="term" value="C:cytosol"/>
    <property type="evidence" value="ECO:0007669"/>
    <property type="project" value="TreeGrafter"/>
</dbReference>
<dbReference type="InterPro" id="IPR013780">
    <property type="entry name" value="Glyco_hydro_b"/>
</dbReference>
<evidence type="ECO:0000256" key="11">
    <source>
        <dbReference type="PIRSR" id="PIRSR000463-1"/>
    </source>
</evidence>
<dbReference type="FunFam" id="2.60.40.10:FF:000169">
    <property type="entry name" value="1,4-alpha-glucan branching enzyme GlgB"/>
    <property type="match status" value="1"/>
</dbReference>
<dbReference type="Pfam" id="PF02922">
    <property type="entry name" value="CBM_48"/>
    <property type="match status" value="1"/>
</dbReference>
<dbReference type="Pfam" id="PF02806">
    <property type="entry name" value="Alpha-amylase_C"/>
    <property type="match status" value="1"/>
</dbReference>
<evidence type="ECO:0000256" key="1">
    <source>
        <dbReference type="ARBA" id="ARBA00000826"/>
    </source>
</evidence>
<accession>A0A1H9BXK6</accession>
<dbReference type="GO" id="GO:0003844">
    <property type="term" value="F:1,4-alpha-glucan branching enzyme activity"/>
    <property type="evidence" value="ECO:0007669"/>
    <property type="project" value="UniProtKB-UniRule"/>
</dbReference>
<protein>
    <recommendedName>
        <fullName evidence="10">1,4-alpha-glucan branching enzyme GlgB</fullName>
        <ecNumber evidence="10">2.4.1.18</ecNumber>
    </recommendedName>
    <alternativeName>
        <fullName evidence="10">1,4-alpha-D-glucan:1,4-alpha-D-glucan 6-glucosyl-transferase</fullName>
    </alternativeName>
    <alternativeName>
        <fullName evidence="10">Alpha-(1-&gt;4)-glucan branching enzyme</fullName>
    </alternativeName>
    <alternativeName>
        <fullName evidence="10">Glycogen branching enzyme</fullName>
        <shortName evidence="10">BE</shortName>
    </alternativeName>
</protein>
<dbReference type="EMBL" id="FOFO01000011">
    <property type="protein sequence ID" value="SEP93726.1"/>
    <property type="molecule type" value="Genomic_DNA"/>
</dbReference>
<dbReference type="SUPFAM" id="SSF51011">
    <property type="entry name" value="Glycosyl hydrolase domain"/>
    <property type="match status" value="1"/>
</dbReference>
<comment type="function">
    <text evidence="2 10">Catalyzes the formation of the alpha-1,6-glucosidic linkages in glycogen by scission of a 1,4-alpha-linked oligosaccharide from growing alpha-1,4-glucan chains and the subsequent attachment of the oligosaccharide to the alpha-1,6 position.</text>
</comment>
<keyword evidence="7 10" id="KW-0808">Transferase</keyword>
<keyword evidence="14" id="KW-1185">Reference proteome</keyword>
<reference evidence="13 14" key="1">
    <citation type="submission" date="2016-10" db="EMBL/GenBank/DDBJ databases">
        <authorList>
            <person name="de Groot N.N."/>
        </authorList>
    </citation>
    <scope>NUCLEOTIDE SEQUENCE [LARGE SCALE GENOMIC DNA]</scope>
    <source>
        <strain evidence="13 14">B7-7</strain>
    </source>
</reference>
<dbReference type="HAMAP" id="MF_00685">
    <property type="entry name" value="GlgB"/>
    <property type="match status" value="1"/>
</dbReference>
<evidence type="ECO:0000256" key="6">
    <source>
        <dbReference type="ARBA" id="ARBA00022676"/>
    </source>
</evidence>
<dbReference type="Gene3D" id="3.20.20.80">
    <property type="entry name" value="Glycosidases"/>
    <property type="match status" value="1"/>
</dbReference>
<dbReference type="InterPro" id="IPR037439">
    <property type="entry name" value="Branching_enzy"/>
</dbReference>
<dbReference type="Gene3D" id="2.60.40.10">
    <property type="entry name" value="Immunoglobulins"/>
    <property type="match status" value="2"/>
</dbReference>
<feature type="active site" description="Nucleophile" evidence="10 11">
    <location>
        <position position="404"/>
    </location>
</feature>
<dbReference type="SUPFAM" id="SSF51445">
    <property type="entry name" value="(Trans)glycosidases"/>
    <property type="match status" value="1"/>
</dbReference>
<evidence type="ECO:0000256" key="3">
    <source>
        <dbReference type="ARBA" id="ARBA00004964"/>
    </source>
</evidence>
<comment type="catalytic activity">
    <reaction evidence="1 10">
        <text>Transfers a segment of a (1-&gt;4)-alpha-D-glucan chain to a primary hydroxy group in a similar glucan chain.</text>
        <dbReference type="EC" id="2.4.1.18"/>
    </reaction>
</comment>
<comment type="subunit">
    <text evidence="10">Monomer.</text>
</comment>
<dbReference type="GO" id="GO:0005978">
    <property type="term" value="P:glycogen biosynthetic process"/>
    <property type="evidence" value="ECO:0007669"/>
    <property type="project" value="UniProtKB-UniRule"/>
</dbReference>
<dbReference type="PANTHER" id="PTHR43651">
    <property type="entry name" value="1,4-ALPHA-GLUCAN-BRANCHING ENZYME"/>
    <property type="match status" value="1"/>
</dbReference>
<evidence type="ECO:0000256" key="2">
    <source>
        <dbReference type="ARBA" id="ARBA00002953"/>
    </source>
</evidence>
<feature type="domain" description="Glycosyl hydrolase family 13 catalytic" evidence="12">
    <location>
        <begin position="247"/>
        <end position="614"/>
    </location>
</feature>
<dbReference type="UniPathway" id="UPA00164"/>
<dbReference type="Proteomes" id="UP000199496">
    <property type="component" value="Unassembled WGS sequence"/>
</dbReference>
<dbReference type="OrthoDB" id="9800174at2"/>
<evidence type="ECO:0000313" key="13">
    <source>
        <dbReference type="EMBL" id="SEP93726.1"/>
    </source>
</evidence>
<dbReference type="AlphaFoldDB" id="A0A1H9BXK6"/>
<dbReference type="RefSeq" id="WP_090205857.1">
    <property type="nucleotide sequence ID" value="NZ_FOFO01000011.1"/>
</dbReference>
<keyword evidence="5 10" id="KW-0321">Glycogen metabolism</keyword>
<dbReference type="EC" id="2.4.1.18" evidence="10"/>
<gene>
    <name evidence="10" type="primary">glgB</name>
    <name evidence="13" type="ORF">SAMN05421693_11156</name>
</gene>
<dbReference type="NCBIfam" id="NF003811">
    <property type="entry name" value="PRK05402.1"/>
    <property type="match status" value="1"/>
</dbReference>
<dbReference type="SUPFAM" id="SSF81296">
    <property type="entry name" value="E set domains"/>
    <property type="match status" value="2"/>
</dbReference>
<dbReference type="InterPro" id="IPR014756">
    <property type="entry name" value="Ig_E-set"/>
</dbReference>
<dbReference type="InterPro" id="IPR044143">
    <property type="entry name" value="GlgB_N_E_set_prok"/>
</dbReference>
<name>A0A1H9BXK6_9GAMM</name>